<dbReference type="GO" id="GO:0005840">
    <property type="term" value="C:ribosome"/>
    <property type="evidence" value="ECO:0007669"/>
    <property type="project" value="UniProtKB-KW"/>
</dbReference>
<dbReference type="Pfam" id="PF01282">
    <property type="entry name" value="Ribosomal_S24e"/>
    <property type="match status" value="1"/>
</dbReference>
<evidence type="ECO:0000256" key="3">
    <source>
        <dbReference type="HAMAP-Rule" id="MF_00545"/>
    </source>
</evidence>
<dbReference type="RefSeq" id="WP_338098600.1">
    <property type="nucleotide sequence ID" value="NZ_JAWDKD010000002.1"/>
</dbReference>
<dbReference type="GO" id="GO:1990904">
    <property type="term" value="C:ribonucleoprotein complex"/>
    <property type="evidence" value="ECO:0007669"/>
    <property type="project" value="UniProtKB-KW"/>
</dbReference>
<dbReference type="Proteomes" id="UP001271789">
    <property type="component" value="Unassembled WGS sequence"/>
</dbReference>
<dbReference type="EMBL" id="JAWDKD010000002">
    <property type="protein sequence ID" value="MDV0446219.1"/>
    <property type="molecule type" value="Genomic_DNA"/>
</dbReference>
<dbReference type="Gene3D" id="3.30.70.330">
    <property type="match status" value="1"/>
</dbReference>
<gene>
    <name evidence="3" type="primary">rps24e</name>
    <name evidence="4" type="ORF">MsAg5_00470</name>
</gene>
<dbReference type="PANTHER" id="PTHR10496">
    <property type="entry name" value="40S RIBOSOMAL PROTEIN S24"/>
    <property type="match status" value="1"/>
</dbReference>
<organism evidence="4 5">
    <name type="scientific">Methanolapillus africanus</name>
    <dbReference type="NCBI Taxonomy" id="3028297"/>
    <lineage>
        <taxon>Archaea</taxon>
        <taxon>Methanobacteriati</taxon>
        <taxon>Methanobacteriota</taxon>
        <taxon>Stenosarchaea group</taxon>
        <taxon>Methanomicrobia</taxon>
        <taxon>Methanosarcinales</taxon>
        <taxon>Methanosarcinaceae</taxon>
        <taxon>Methanolapillus</taxon>
    </lineage>
</organism>
<dbReference type="InterPro" id="IPR012678">
    <property type="entry name" value="Ribosomal_uL23/eL15/eS24_sf"/>
</dbReference>
<evidence type="ECO:0000256" key="1">
    <source>
        <dbReference type="ARBA" id="ARBA00022980"/>
    </source>
</evidence>
<dbReference type="InterPro" id="IPR012677">
    <property type="entry name" value="Nucleotide-bd_a/b_plait_sf"/>
</dbReference>
<name>A0AAE4MHF2_9EURY</name>
<sequence length="103" mass="12008">MEITIVKDYQNKLLNRRELDFTIKYEGPTPSRIDVRQKLAALLNTDLDLTMVQKMESVYGLQEVRGYAKVYESADRMKQIEREYMMKRNASPVVEGEGEATEE</sequence>
<reference evidence="4" key="1">
    <citation type="submission" date="2023-06" db="EMBL/GenBank/DDBJ databases">
        <title>Genome sequence of Methanosarcinaceae archaeon Ag5.</title>
        <authorList>
            <person name="Protasov E."/>
            <person name="Platt K."/>
            <person name="Poehlein A."/>
            <person name="Daniel R."/>
            <person name="Brune A."/>
        </authorList>
    </citation>
    <scope>NUCLEOTIDE SEQUENCE</scope>
    <source>
        <strain evidence="4">Ag5</strain>
    </source>
</reference>
<evidence type="ECO:0000256" key="2">
    <source>
        <dbReference type="ARBA" id="ARBA00023274"/>
    </source>
</evidence>
<dbReference type="SUPFAM" id="SSF54189">
    <property type="entry name" value="Ribosomal proteins S24e, L23 and L15e"/>
    <property type="match status" value="1"/>
</dbReference>
<evidence type="ECO:0000313" key="5">
    <source>
        <dbReference type="Proteomes" id="UP001271789"/>
    </source>
</evidence>
<proteinExistence type="inferred from homology"/>
<accession>A0AAE4MHF2</accession>
<dbReference type="HAMAP" id="MF_00545">
    <property type="entry name" value="Ribosomal_eS24"/>
    <property type="match status" value="1"/>
</dbReference>
<dbReference type="AlphaFoldDB" id="A0AAE4MHF2"/>
<dbReference type="InterPro" id="IPR001976">
    <property type="entry name" value="Ribosomal_eS24"/>
</dbReference>
<keyword evidence="5" id="KW-1185">Reference proteome</keyword>
<comment type="caution">
    <text evidence="4">The sequence shown here is derived from an EMBL/GenBank/DDBJ whole genome shotgun (WGS) entry which is preliminary data.</text>
</comment>
<comment type="similarity">
    <text evidence="3">Belongs to the eukaryotic ribosomal protein eS24 family.</text>
</comment>
<evidence type="ECO:0000313" key="4">
    <source>
        <dbReference type="EMBL" id="MDV0446219.1"/>
    </source>
</evidence>
<protein>
    <recommendedName>
        <fullName evidence="3">Small ribosomal subunit protein eS24</fullName>
    </recommendedName>
</protein>
<dbReference type="GO" id="GO:0006412">
    <property type="term" value="P:translation"/>
    <property type="evidence" value="ECO:0007669"/>
    <property type="project" value="UniProtKB-UniRule"/>
</dbReference>
<dbReference type="GO" id="GO:0003735">
    <property type="term" value="F:structural constituent of ribosome"/>
    <property type="evidence" value="ECO:0007669"/>
    <property type="project" value="InterPro"/>
</dbReference>
<keyword evidence="2 3" id="KW-0687">Ribonucleoprotein</keyword>
<keyword evidence="1 3" id="KW-0689">Ribosomal protein</keyword>